<proteinExistence type="predicted"/>
<reference evidence="2" key="1">
    <citation type="journal article" date="2023" name="Nat. Plants">
        <title>Single-cell RNA sequencing provides a high-resolution roadmap for understanding the multicellular compartmentation of specialized metabolism.</title>
        <authorList>
            <person name="Sun S."/>
            <person name="Shen X."/>
            <person name="Li Y."/>
            <person name="Li Y."/>
            <person name="Wang S."/>
            <person name="Li R."/>
            <person name="Zhang H."/>
            <person name="Shen G."/>
            <person name="Guo B."/>
            <person name="Wei J."/>
            <person name="Xu J."/>
            <person name="St-Pierre B."/>
            <person name="Chen S."/>
            <person name="Sun C."/>
        </authorList>
    </citation>
    <scope>NUCLEOTIDE SEQUENCE [LARGE SCALE GENOMIC DNA]</scope>
</reference>
<evidence type="ECO:0000313" key="1">
    <source>
        <dbReference type="EMBL" id="KAI5650456.1"/>
    </source>
</evidence>
<comment type="caution">
    <text evidence="1">The sequence shown here is derived from an EMBL/GenBank/DDBJ whole genome shotgun (WGS) entry which is preliminary data.</text>
</comment>
<evidence type="ECO:0000313" key="2">
    <source>
        <dbReference type="Proteomes" id="UP001060085"/>
    </source>
</evidence>
<dbReference type="EMBL" id="CM044708">
    <property type="protein sequence ID" value="KAI5650456.1"/>
    <property type="molecule type" value="Genomic_DNA"/>
</dbReference>
<dbReference type="Proteomes" id="UP001060085">
    <property type="component" value="Linkage Group LG08"/>
</dbReference>
<sequence length="241" mass="27282">MTDQSATTTAAIGIVFPKRRYRLCISHIEKNSKKYIIGLRFKQDFVKVFNHVLKNTNTVSVFEFHCKMVCPAMCAYFDHYVCLILLLSVTTFASSSGVGDAKKVNKKDIARSSVWRRDMLRKFSDLISASELNMNPRNVQKKENESGSSNIKDLVGMCAKRERDVRKKRIVKIKCNQAKGKRKSALKHASRIKIVVQLSITNEALGRIVNALSSGFELSLRISNFSDVETSSTLQTFINFM</sequence>
<gene>
    <name evidence="1" type="ORF">M9H77_36461</name>
</gene>
<keyword evidence="2" id="KW-1185">Reference proteome</keyword>
<organism evidence="1 2">
    <name type="scientific">Catharanthus roseus</name>
    <name type="common">Madagascar periwinkle</name>
    <name type="synonym">Vinca rosea</name>
    <dbReference type="NCBI Taxonomy" id="4058"/>
    <lineage>
        <taxon>Eukaryota</taxon>
        <taxon>Viridiplantae</taxon>
        <taxon>Streptophyta</taxon>
        <taxon>Embryophyta</taxon>
        <taxon>Tracheophyta</taxon>
        <taxon>Spermatophyta</taxon>
        <taxon>Magnoliopsida</taxon>
        <taxon>eudicotyledons</taxon>
        <taxon>Gunneridae</taxon>
        <taxon>Pentapetalae</taxon>
        <taxon>asterids</taxon>
        <taxon>lamiids</taxon>
        <taxon>Gentianales</taxon>
        <taxon>Apocynaceae</taxon>
        <taxon>Rauvolfioideae</taxon>
        <taxon>Vinceae</taxon>
        <taxon>Catharanthinae</taxon>
        <taxon>Catharanthus</taxon>
    </lineage>
</organism>
<name>A0ACB9ZUG1_CATRO</name>
<accession>A0ACB9ZUG1</accession>
<protein>
    <submittedName>
        <fullName evidence="1">Uncharacterized protein</fullName>
    </submittedName>
</protein>